<evidence type="ECO:0000313" key="1">
    <source>
        <dbReference type="EMBL" id="KAI0030045.1"/>
    </source>
</evidence>
<reference evidence="1" key="2">
    <citation type="journal article" date="2022" name="New Phytol.">
        <title>Evolutionary transition to the ectomycorrhizal habit in the genomes of a hyperdiverse lineage of mushroom-forming fungi.</title>
        <authorList>
            <person name="Looney B."/>
            <person name="Miyauchi S."/>
            <person name="Morin E."/>
            <person name="Drula E."/>
            <person name="Courty P.E."/>
            <person name="Kohler A."/>
            <person name="Kuo A."/>
            <person name="LaButti K."/>
            <person name="Pangilinan J."/>
            <person name="Lipzen A."/>
            <person name="Riley R."/>
            <person name="Andreopoulos W."/>
            <person name="He G."/>
            <person name="Johnson J."/>
            <person name="Nolan M."/>
            <person name="Tritt A."/>
            <person name="Barry K.W."/>
            <person name="Grigoriev I.V."/>
            <person name="Nagy L.G."/>
            <person name="Hibbett D."/>
            <person name="Henrissat B."/>
            <person name="Matheny P.B."/>
            <person name="Labbe J."/>
            <person name="Martin F.M."/>
        </authorList>
    </citation>
    <scope>NUCLEOTIDE SEQUENCE</scope>
    <source>
        <strain evidence="1">EC-137</strain>
    </source>
</reference>
<proteinExistence type="predicted"/>
<dbReference type="EMBL" id="MU273642">
    <property type="protein sequence ID" value="KAI0030045.1"/>
    <property type="molecule type" value="Genomic_DNA"/>
</dbReference>
<comment type="caution">
    <text evidence="1">The sequence shown here is derived from an EMBL/GenBank/DDBJ whole genome shotgun (WGS) entry which is preliminary data.</text>
</comment>
<evidence type="ECO:0000313" key="2">
    <source>
        <dbReference type="Proteomes" id="UP000814128"/>
    </source>
</evidence>
<reference evidence="1" key="1">
    <citation type="submission" date="2021-02" db="EMBL/GenBank/DDBJ databases">
        <authorList>
            <consortium name="DOE Joint Genome Institute"/>
            <person name="Ahrendt S."/>
            <person name="Looney B.P."/>
            <person name="Miyauchi S."/>
            <person name="Morin E."/>
            <person name="Drula E."/>
            <person name="Courty P.E."/>
            <person name="Chicoki N."/>
            <person name="Fauchery L."/>
            <person name="Kohler A."/>
            <person name="Kuo A."/>
            <person name="Labutti K."/>
            <person name="Pangilinan J."/>
            <person name="Lipzen A."/>
            <person name="Riley R."/>
            <person name="Andreopoulos W."/>
            <person name="He G."/>
            <person name="Johnson J."/>
            <person name="Barry K.W."/>
            <person name="Grigoriev I.V."/>
            <person name="Nagy L."/>
            <person name="Hibbett D."/>
            <person name="Henrissat B."/>
            <person name="Matheny P.B."/>
            <person name="Labbe J."/>
            <person name="Martin F."/>
        </authorList>
    </citation>
    <scope>NUCLEOTIDE SEQUENCE</scope>
    <source>
        <strain evidence="1">EC-137</strain>
    </source>
</reference>
<sequence>MATSDVHRDPYAILGLSGTSLLTQAALKIAYHQALLRHHPDKSKSPPSSAVSLDILRSAYETLSCAPSRAAHDQNSKETAPRPADVVSLDELEEHDDAWTLGCRCGGSYRISVEQLENDVHLVGCGGCSEVVWVGYEAVDEG</sequence>
<name>A0ACB8QED9_9AGAM</name>
<organism evidence="1 2">
    <name type="scientific">Vararia minispora EC-137</name>
    <dbReference type="NCBI Taxonomy" id="1314806"/>
    <lineage>
        <taxon>Eukaryota</taxon>
        <taxon>Fungi</taxon>
        <taxon>Dikarya</taxon>
        <taxon>Basidiomycota</taxon>
        <taxon>Agaricomycotina</taxon>
        <taxon>Agaricomycetes</taxon>
        <taxon>Russulales</taxon>
        <taxon>Lachnocladiaceae</taxon>
        <taxon>Vararia</taxon>
    </lineage>
</organism>
<gene>
    <name evidence="1" type="ORF">K488DRAFT_55070</name>
</gene>
<keyword evidence="2" id="KW-1185">Reference proteome</keyword>
<dbReference type="Proteomes" id="UP000814128">
    <property type="component" value="Unassembled WGS sequence"/>
</dbReference>
<protein>
    <submittedName>
        <fullName evidence="1">Uncharacterized protein</fullName>
    </submittedName>
</protein>
<accession>A0ACB8QED9</accession>